<comment type="caution">
    <text evidence="2">The sequence shown here is derived from an EMBL/GenBank/DDBJ whole genome shotgun (WGS) entry which is preliminary data.</text>
</comment>
<accession>A0A1R2BXC9</accession>
<sequence length="1096" mass="129036">MPLREMIHEFCKVQTYWGSLKEKKNTNESQDRSSEKSTELLIKPKDFDSISKIFFKNSDVTYKNDKTSYAELFRNCIEEVHLINSGLNRLCKCPFCEHLVYKISEKPDFKIEYFTSLELPENQSIYEFVEKIKHNFIDTILISADMNKFKDIIRGEYFKMFMILKLYTNNDYEKMPIRYNDYLVYHMKPLKRKDYIAELENLKFEDPKNEFHSFFLYSLILVYGGRNKSITILKNNNKWNFIEDDDTSEERIYKNIFDALFSVQCYDNITDIFLFYLKQARLDNKNQNAGQGTQPLRCDNPEDMMNCFINSAIQSIFNLPSFKTDICKWKPKNNIEWANEFIKIVKTELSESIQGKKSCNLSIFRKKFSESDCNLNKLEKGKANSLEFLDLLQKKIHENSYCTPNEKCPSCKNFWIKGFIVSNRQKEVNSYSLTQTIDKIGIKYNDNILTIYGKIINRFDIPNPPWALIYKIQVTSGNDEKKKTEMLEYFLENNQCIDYVNNGKSYHYELKSIILFKNEHYKTLLFSRTYNLWMLVNDSDLEPLYLKLEDFELITKGYFPEGFIYYRGVPMKSIKDYISNLFLSICSTQALIRVCAKTDTNNKDIKDIFSLLVKFDKAIIEKTQLPEIPLQCVNSFKKKGEIRFLDDIFNSFLSIFHCNAKNCLKCKCIACKIFCCQIVVNRDGNEKIIRKLGVSVIEENVTLQYNVVKKGFDYQVFFNNLSEADNLKLETTPPLLAIDLKANLEDSKLFLYENEILFTNNPSEVYTIHSIIFSMPSNYDSLAYIKISGNWIIYENGLIASNPMTLQEIINKGYTPNIAFYEKQSFKYISKSLEIMSSLTKFKNAFLKYTRINEKWFTIMKTLLRNECKLKNSKKIWEFKESFNEKAVEKICDNALKNYNIENTIKLIFYRIHIGSKCIDYSCPVCRIFLIKGFCRRSDDNKTYPIFSLMLLNHLVPGVDQSISGNYLTYSYENRLVPIIYKLIQIPQILYYICIYYLTDNDKQSEVLATCKNCLKDKIILDCTEDNKLRIYMLKCVVFSIKNELDINCLAVRNQNVWEISGSNKTCTTTPEILDIIKETYRREDFFPSELFYELC</sequence>
<proteinExistence type="predicted"/>
<dbReference type="Pfam" id="PF00443">
    <property type="entry name" value="UCH"/>
    <property type="match status" value="1"/>
</dbReference>
<dbReference type="AlphaFoldDB" id="A0A1R2BXC9"/>
<evidence type="ECO:0000313" key="3">
    <source>
        <dbReference type="Proteomes" id="UP000187209"/>
    </source>
</evidence>
<gene>
    <name evidence="2" type="ORF">SteCoe_18089</name>
</gene>
<dbReference type="GO" id="GO:0016579">
    <property type="term" value="P:protein deubiquitination"/>
    <property type="evidence" value="ECO:0007669"/>
    <property type="project" value="InterPro"/>
</dbReference>
<evidence type="ECO:0000259" key="1">
    <source>
        <dbReference type="Pfam" id="PF00443"/>
    </source>
</evidence>
<dbReference type="EMBL" id="MPUH01000380">
    <property type="protein sequence ID" value="OMJ81470.1"/>
    <property type="molecule type" value="Genomic_DNA"/>
</dbReference>
<dbReference type="SUPFAM" id="SSF54001">
    <property type="entry name" value="Cysteine proteinases"/>
    <property type="match status" value="1"/>
</dbReference>
<dbReference type="InterPro" id="IPR001394">
    <property type="entry name" value="Peptidase_C19_UCH"/>
</dbReference>
<feature type="domain" description="Peptidase C19 ubiquitin carboxyl-terminal hydrolase" evidence="1">
    <location>
        <begin position="305"/>
        <end position="543"/>
    </location>
</feature>
<dbReference type="InterPro" id="IPR038765">
    <property type="entry name" value="Papain-like_cys_pep_sf"/>
</dbReference>
<name>A0A1R2BXC9_9CILI</name>
<evidence type="ECO:0000313" key="2">
    <source>
        <dbReference type="EMBL" id="OMJ81470.1"/>
    </source>
</evidence>
<protein>
    <recommendedName>
        <fullName evidence="1">Peptidase C19 ubiquitin carboxyl-terminal hydrolase domain-containing protein</fullName>
    </recommendedName>
</protein>
<keyword evidence="3" id="KW-1185">Reference proteome</keyword>
<dbReference type="Proteomes" id="UP000187209">
    <property type="component" value="Unassembled WGS sequence"/>
</dbReference>
<organism evidence="2 3">
    <name type="scientific">Stentor coeruleus</name>
    <dbReference type="NCBI Taxonomy" id="5963"/>
    <lineage>
        <taxon>Eukaryota</taxon>
        <taxon>Sar</taxon>
        <taxon>Alveolata</taxon>
        <taxon>Ciliophora</taxon>
        <taxon>Postciliodesmatophora</taxon>
        <taxon>Heterotrichea</taxon>
        <taxon>Heterotrichida</taxon>
        <taxon>Stentoridae</taxon>
        <taxon>Stentor</taxon>
    </lineage>
</organism>
<reference evidence="2 3" key="1">
    <citation type="submission" date="2016-11" db="EMBL/GenBank/DDBJ databases">
        <title>The macronuclear genome of Stentor coeruleus: a giant cell with tiny introns.</title>
        <authorList>
            <person name="Slabodnick M."/>
            <person name="Ruby J.G."/>
            <person name="Reiff S.B."/>
            <person name="Swart E.C."/>
            <person name="Gosai S."/>
            <person name="Prabakaran S."/>
            <person name="Witkowska E."/>
            <person name="Larue G.E."/>
            <person name="Fisher S."/>
            <person name="Freeman R.M."/>
            <person name="Gunawardena J."/>
            <person name="Chu W."/>
            <person name="Stover N.A."/>
            <person name="Gregory B.D."/>
            <person name="Nowacki M."/>
            <person name="Derisi J."/>
            <person name="Roy S.W."/>
            <person name="Marshall W.F."/>
            <person name="Sood P."/>
        </authorList>
    </citation>
    <scope>NUCLEOTIDE SEQUENCE [LARGE SCALE GENOMIC DNA]</scope>
    <source>
        <strain evidence="2">WM001</strain>
    </source>
</reference>
<dbReference type="GO" id="GO:0004843">
    <property type="term" value="F:cysteine-type deubiquitinase activity"/>
    <property type="evidence" value="ECO:0007669"/>
    <property type="project" value="InterPro"/>
</dbReference>